<protein>
    <recommendedName>
        <fullName evidence="4">Lipoprotein</fullName>
    </recommendedName>
</protein>
<organism evidence="2 3">
    <name type="scientific">Ohtaekwangia kribbensis</name>
    <dbReference type="NCBI Taxonomy" id="688913"/>
    <lineage>
        <taxon>Bacteria</taxon>
        <taxon>Pseudomonadati</taxon>
        <taxon>Bacteroidota</taxon>
        <taxon>Cytophagia</taxon>
        <taxon>Cytophagales</taxon>
        <taxon>Fulvivirgaceae</taxon>
        <taxon>Ohtaekwangia</taxon>
    </lineage>
</organism>
<dbReference type="RefSeq" id="WP_377585773.1">
    <property type="nucleotide sequence ID" value="NZ_JBHTKA010000015.1"/>
</dbReference>
<dbReference type="EMBL" id="JBHTKA010000015">
    <property type="protein sequence ID" value="MFD1003283.1"/>
    <property type="molecule type" value="Genomic_DNA"/>
</dbReference>
<dbReference type="PROSITE" id="PS51257">
    <property type="entry name" value="PROKAR_LIPOPROTEIN"/>
    <property type="match status" value="1"/>
</dbReference>
<comment type="caution">
    <text evidence="2">The sequence shown here is derived from an EMBL/GenBank/DDBJ whole genome shotgun (WGS) entry which is preliminary data.</text>
</comment>
<proteinExistence type="predicted"/>
<reference evidence="3" key="1">
    <citation type="journal article" date="2019" name="Int. J. Syst. Evol. Microbiol.">
        <title>The Global Catalogue of Microorganisms (GCM) 10K type strain sequencing project: providing services to taxonomists for standard genome sequencing and annotation.</title>
        <authorList>
            <consortium name="The Broad Institute Genomics Platform"/>
            <consortium name="The Broad Institute Genome Sequencing Center for Infectious Disease"/>
            <person name="Wu L."/>
            <person name="Ma J."/>
        </authorList>
    </citation>
    <scope>NUCLEOTIDE SEQUENCE [LARGE SCALE GENOMIC DNA]</scope>
    <source>
        <strain evidence="3">CCUG 58938</strain>
    </source>
</reference>
<keyword evidence="3" id="KW-1185">Reference proteome</keyword>
<accession>A0ABW3KAN1</accession>
<feature type="chain" id="PRO_5047383403" description="Lipoprotein" evidence="1">
    <location>
        <begin position="22"/>
        <end position="337"/>
    </location>
</feature>
<dbReference type="Proteomes" id="UP001597112">
    <property type="component" value="Unassembled WGS sequence"/>
</dbReference>
<evidence type="ECO:0000313" key="2">
    <source>
        <dbReference type="EMBL" id="MFD1003283.1"/>
    </source>
</evidence>
<gene>
    <name evidence="2" type="ORF">ACFQ21_28415</name>
</gene>
<evidence type="ECO:0000313" key="3">
    <source>
        <dbReference type="Proteomes" id="UP001597112"/>
    </source>
</evidence>
<sequence length="337" mass="39099">MRVVTNLVALCLILSACTTHTETNKAAVSFYYWRTIFKLTANERYALAQNGVSKLYVRYFDVALQQGQPVPLSPITFDEAPGDQHIIPVVYIRNEVMLQPALDVDDLVDKVLSYIQQINSTQNIVSDEIQIDCDWTLNSKEVYFKFIDLLKKKSNRKLSATIRLHQVKYFRNTGVPAVERGVLMYYNMGRIAPDSSNSIYDRETAQLYTASLKSYPLPLDIALPVFTWGIHVRNNTVIGLLNKVDETSFQEDDHFKMKEPPFFEVNDDIVKMGYYFEKGDRIKIESVRPDDLEEMIEDLSEAMTRQPAEIIFYDLDNFNLKHYQHENQFFQKISRTL</sequence>
<evidence type="ECO:0000256" key="1">
    <source>
        <dbReference type="SAM" id="SignalP"/>
    </source>
</evidence>
<evidence type="ECO:0008006" key="4">
    <source>
        <dbReference type="Google" id="ProtNLM"/>
    </source>
</evidence>
<keyword evidence="1" id="KW-0732">Signal</keyword>
<feature type="signal peptide" evidence="1">
    <location>
        <begin position="1"/>
        <end position="21"/>
    </location>
</feature>
<name>A0ABW3KAN1_9BACT</name>